<dbReference type="PANTHER" id="PTHR34703:SF1">
    <property type="entry name" value="ANTIPORTER SUBUNIT MNHG2-RELATED"/>
    <property type="match status" value="1"/>
</dbReference>
<proteinExistence type="inferred from homology"/>
<evidence type="ECO:0000256" key="1">
    <source>
        <dbReference type="ARBA" id="ARBA00008404"/>
    </source>
</evidence>
<evidence type="ECO:0000313" key="3">
    <source>
        <dbReference type="EMBL" id="QPZ39259.1"/>
    </source>
</evidence>
<dbReference type="EMBL" id="CP061169">
    <property type="protein sequence ID" value="QPZ39259.1"/>
    <property type="molecule type" value="Genomic_DNA"/>
</dbReference>
<reference evidence="3 4" key="1">
    <citation type="submission" date="2020-12" db="EMBL/GenBank/DDBJ databases">
        <title>Microbacterium sp. HY060.</title>
        <authorList>
            <person name="Zhou J."/>
        </authorList>
    </citation>
    <scope>NUCLEOTIDE SEQUENCE [LARGE SCALE GENOMIC DNA]</scope>
    <source>
        <strain evidence="3 4">HY60</strain>
    </source>
</reference>
<dbReference type="PANTHER" id="PTHR34703">
    <property type="entry name" value="ANTIPORTER SUBUNIT MNHG2-RELATED"/>
    <property type="match status" value="1"/>
</dbReference>
<gene>
    <name evidence="3" type="ORF">HCR76_04140</name>
</gene>
<protein>
    <submittedName>
        <fullName evidence="3">Monovalent cation/H(+) antiporter subunit G</fullName>
    </submittedName>
</protein>
<name>A0ABX6YKY3_9MICO</name>
<keyword evidence="2" id="KW-0812">Transmembrane</keyword>
<feature type="transmembrane region" description="Helical" evidence="2">
    <location>
        <begin position="7"/>
        <end position="29"/>
    </location>
</feature>
<sequence>MSGDVRDWITIVLVLVAAVMCLAAGVGLLRMPDVLSRLHAATKPQILGLIVMMVDISLNTPAVVTITLAIAIVFFQGITAPISAHMVGRSGYRAGSVHRESLIRDDLATRIEQAERSQETET</sequence>
<keyword evidence="2" id="KW-0472">Membrane</keyword>
<dbReference type="NCBIfam" id="TIGR01300">
    <property type="entry name" value="CPA3_mnhG_phaG"/>
    <property type="match status" value="1"/>
</dbReference>
<dbReference type="InterPro" id="IPR005133">
    <property type="entry name" value="PhaG_MnhG_YufB"/>
</dbReference>
<dbReference type="Pfam" id="PF03334">
    <property type="entry name" value="PhaG_MnhG_YufB"/>
    <property type="match status" value="1"/>
</dbReference>
<dbReference type="NCBIfam" id="NF009314">
    <property type="entry name" value="PRK12674.1-2"/>
    <property type="match status" value="1"/>
</dbReference>
<evidence type="ECO:0000313" key="4">
    <source>
        <dbReference type="Proteomes" id="UP000662814"/>
    </source>
</evidence>
<evidence type="ECO:0000256" key="2">
    <source>
        <dbReference type="SAM" id="Phobius"/>
    </source>
</evidence>
<dbReference type="Proteomes" id="UP000662814">
    <property type="component" value="Chromosome"/>
</dbReference>
<keyword evidence="2" id="KW-1133">Transmembrane helix</keyword>
<dbReference type="RefSeq" id="WP_166988477.1">
    <property type="nucleotide sequence ID" value="NZ_CP061169.1"/>
</dbReference>
<keyword evidence="4" id="KW-1185">Reference proteome</keyword>
<organism evidence="3 4">
    <name type="scientific">Paramicrobacterium chengjingii</name>
    <dbReference type="NCBI Taxonomy" id="2769067"/>
    <lineage>
        <taxon>Bacteria</taxon>
        <taxon>Bacillati</taxon>
        <taxon>Actinomycetota</taxon>
        <taxon>Actinomycetes</taxon>
        <taxon>Micrococcales</taxon>
        <taxon>Microbacteriaceae</taxon>
        <taxon>Paramicrobacterium</taxon>
    </lineage>
</organism>
<feature type="transmembrane region" description="Helical" evidence="2">
    <location>
        <begin position="49"/>
        <end position="75"/>
    </location>
</feature>
<accession>A0ABX6YKY3</accession>
<comment type="similarity">
    <text evidence="1">Belongs to the CPA3 antiporters (TC 2.A.63) subunit G family.</text>
</comment>